<dbReference type="RefSeq" id="XP_018819443.1">
    <property type="nucleotide sequence ID" value="XM_018963898.2"/>
</dbReference>
<dbReference type="InterPro" id="IPR036388">
    <property type="entry name" value="WH-like_DNA-bd_sf"/>
</dbReference>
<dbReference type="InterPro" id="IPR055414">
    <property type="entry name" value="LRR_R13L4/SHOC2-like"/>
</dbReference>
<evidence type="ECO:0000256" key="5">
    <source>
        <dbReference type="ARBA" id="ARBA00022821"/>
    </source>
</evidence>
<dbReference type="PANTHER" id="PTHR33463">
    <property type="entry name" value="NB-ARC DOMAIN-CONTAINING PROTEIN-RELATED"/>
    <property type="match status" value="1"/>
</dbReference>
<evidence type="ECO:0000256" key="3">
    <source>
        <dbReference type="ARBA" id="ARBA00022737"/>
    </source>
</evidence>
<dbReference type="Pfam" id="PF23598">
    <property type="entry name" value="LRR_14"/>
    <property type="match status" value="1"/>
</dbReference>
<dbReference type="InterPro" id="IPR002182">
    <property type="entry name" value="NB-ARC"/>
</dbReference>
<dbReference type="Gene3D" id="1.10.8.430">
    <property type="entry name" value="Helical domain of apoptotic protease-activating factors"/>
    <property type="match status" value="1"/>
</dbReference>
<dbReference type="Gene3D" id="3.80.10.10">
    <property type="entry name" value="Ribonuclease Inhibitor"/>
    <property type="match status" value="1"/>
</dbReference>
<dbReference type="Pfam" id="PF00931">
    <property type="entry name" value="NB-ARC"/>
    <property type="match status" value="1"/>
</dbReference>
<dbReference type="SUPFAM" id="SSF52540">
    <property type="entry name" value="P-loop containing nucleoside triphosphate hydrolases"/>
    <property type="match status" value="1"/>
</dbReference>
<name>A0A2I4EJ80_JUGRE</name>
<gene>
    <name evidence="8" type="primary">LOC108990051</name>
</gene>
<dbReference type="InterPro" id="IPR032675">
    <property type="entry name" value="LRR_dom_sf"/>
</dbReference>
<keyword evidence="5" id="KW-0611">Plant defense</keyword>
<dbReference type="KEGG" id="jre:108990051"/>
<dbReference type="InterPro" id="IPR042197">
    <property type="entry name" value="Apaf_helical"/>
</dbReference>
<dbReference type="FunFam" id="3.40.50.300:FF:001091">
    <property type="entry name" value="Probable disease resistance protein At1g61300"/>
    <property type="match status" value="1"/>
</dbReference>
<dbReference type="PRINTS" id="PR00364">
    <property type="entry name" value="DISEASERSIST"/>
</dbReference>
<accession>A0A2I4EJ80</accession>
<evidence type="ECO:0000313" key="7">
    <source>
        <dbReference type="Proteomes" id="UP000235220"/>
    </source>
</evidence>
<proteinExistence type="inferred from homology"/>
<dbReference type="GO" id="GO:0005524">
    <property type="term" value="F:ATP binding"/>
    <property type="evidence" value="ECO:0007669"/>
    <property type="project" value="UniProtKB-KW"/>
</dbReference>
<dbReference type="AlphaFoldDB" id="A0A2I4EJ80"/>
<protein>
    <submittedName>
        <fullName evidence="8">Disease resistance protein At4g27190-like</fullName>
    </submittedName>
</protein>
<sequence length="729" mass="82733">MEIVVSIVGKIGEYIVPPFGEHVGYLISYKRNIAKVKEHYQKLLLKREAVQQSVKGANWNQEVIAREVQTWQTNVDIRIEGLRKFLEEDVKANTMCLNGWCPDLKFRYSLGKKSQKNTEAIEELLQEGEKYDRVFIRAPPLEVGSTSNGRFKNFESRKTKINQVLEALRDDKMDMIAICGMGGIGKTEMAKEIAKRVKGDNLFDKVAIAVVSQNPNLKEIQAAIAECLGPKLNEESLSGRAARLHSTLVKSTKVLIILDDVWEPLDLEAIGISHGDKDNSCKILLTSRNEETCNQMNTQKIFPIKLLSKEEAWNFFREMAGDSCIGSSSLRLKAKMVEEECGRLPIAIATVGSAMKDNSKENEWDAALEQLKKSIPQYIPGLHPKVYASIEFSYIHLKSKDVKSCFLMCCLFPEDYDIPIDDLVRYGVGRRLFADIDTIAEARRRVHAIVHNLKRSNLLLDSRQKAFIKMHDVVRDVAISIASRDENGFMVRCDVGLEEWPQKDTYEGFAAISLMLGKTTKHPKGLKCPRLQLLQLSSSICPLPPNMFDGMKEIRVLSLERMSLERLPPSIQVLKNLRMLKLEYCSDKLKNVSVIGALEKLEMLSFCGSEIKEVPKEIGNLRQLKLLDLSRCYYLERIAAGVLSCLSRLEELYAYEFDKWKSTGENGGGIDNASFAEIIPYSHQMMALEISLPSIKLLPQDLHFKNQKMKFRIRIAPRFQWLKLDSTSV</sequence>
<keyword evidence="3" id="KW-0677">Repeat</keyword>
<dbReference type="InterPro" id="IPR027417">
    <property type="entry name" value="P-loop_NTPase"/>
</dbReference>
<dbReference type="SMART" id="SM00382">
    <property type="entry name" value="AAA"/>
    <property type="match status" value="1"/>
</dbReference>
<dbReference type="GO" id="GO:0043531">
    <property type="term" value="F:ADP binding"/>
    <property type="evidence" value="ECO:0007669"/>
    <property type="project" value="InterPro"/>
</dbReference>
<dbReference type="GeneID" id="108990051"/>
<comment type="similarity">
    <text evidence="1">Belongs to the disease resistance NB-LRR family.</text>
</comment>
<reference evidence="8" key="1">
    <citation type="submission" date="2025-08" db="UniProtKB">
        <authorList>
            <consortium name="RefSeq"/>
        </authorList>
    </citation>
    <scope>IDENTIFICATION</scope>
    <source>
        <tissue evidence="8">Leaves</tissue>
    </source>
</reference>
<dbReference type="Gramene" id="Jr14_13850_p1">
    <property type="protein sequence ID" value="cds.Jr14_13850_p1"/>
    <property type="gene ID" value="Jr14_13850"/>
</dbReference>
<keyword evidence="4" id="KW-0547">Nucleotide-binding</keyword>
<dbReference type="GO" id="GO:0006952">
    <property type="term" value="P:defense response"/>
    <property type="evidence" value="ECO:0007669"/>
    <property type="project" value="UniProtKB-KW"/>
</dbReference>
<evidence type="ECO:0000256" key="2">
    <source>
        <dbReference type="ARBA" id="ARBA00022614"/>
    </source>
</evidence>
<evidence type="ECO:0000256" key="1">
    <source>
        <dbReference type="ARBA" id="ARBA00008894"/>
    </source>
</evidence>
<dbReference type="SUPFAM" id="SSF52058">
    <property type="entry name" value="L domain-like"/>
    <property type="match status" value="1"/>
</dbReference>
<keyword evidence="6" id="KW-0067">ATP-binding</keyword>
<dbReference type="Gene3D" id="3.40.50.300">
    <property type="entry name" value="P-loop containing nucleotide triphosphate hydrolases"/>
    <property type="match status" value="1"/>
</dbReference>
<evidence type="ECO:0000313" key="8">
    <source>
        <dbReference type="RefSeq" id="XP_018819443.1"/>
    </source>
</evidence>
<dbReference type="PANTHER" id="PTHR33463:SF203">
    <property type="entry name" value="AAA+ ATPASE DOMAIN-CONTAINING PROTEIN"/>
    <property type="match status" value="1"/>
</dbReference>
<dbReference type="FunFam" id="1.10.10.10:FF:000322">
    <property type="entry name" value="Probable disease resistance protein At1g63360"/>
    <property type="match status" value="1"/>
</dbReference>
<dbReference type="Proteomes" id="UP000235220">
    <property type="component" value="Chromosome 14"/>
</dbReference>
<organism evidence="7 8">
    <name type="scientific">Juglans regia</name>
    <name type="common">English walnut</name>
    <dbReference type="NCBI Taxonomy" id="51240"/>
    <lineage>
        <taxon>Eukaryota</taxon>
        <taxon>Viridiplantae</taxon>
        <taxon>Streptophyta</taxon>
        <taxon>Embryophyta</taxon>
        <taxon>Tracheophyta</taxon>
        <taxon>Spermatophyta</taxon>
        <taxon>Magnoliopsida</taxon>
        <taxon>eudicotyledons</taxon>
        <taxon>Gunneridae</taxon>
        <taxon>Pentapetalae</taxon>
        <taxon>rosids</taxon>
        <taxon>fabids</taxon>
        <taxon>Fagales</taxon>
        <taxon>Juglandaceae</taxon>
        <taxon>Juglans</taxon>
    </lineage>
</organism>
<dbReference type="InterPro" id="IPR003593">
    <property type="entry name" value="AAA+_ATPase"/>
</dbReference>
<keyword evidence="7" id="KW-1185">Reference proteome</keyword>
<keyword evidence="2" id="KW-0433">Leucine-rich repeat</keyword>
<dbReference type="InterPro" id="IPR050905">
    <property type="entry name" value="Plant_NBS-LRR"/>
</dbReference>
<evidence type="ECO:0000256" key="4">
    <source>
        <dbReference type="ARBA" id="ARBA00022741"/>
    </source>
</evidence>
<dbReference type="OrthoDB" id="3794806at2759"/>
<evidence type="ECO:0000256" key="6">
    <source>
        <dbReference type="ARBA" id="ARBA00022840"/>
    </source>
</evidence>
<dbReference type="Gene3D" id="1.10.10.10">
    <property type="entry name" value="Winged helix-like DNA-binding domain superfamily/Winged helix DNA-binding domain"/>
    <property type="match status" value="1"/>
</dbReference>